<proteinExistence type="predicted"/>
<reference evidence="3 4" key="1">
    <citation type="submission" date="2014-07" db="EMBL/GenBank/DDBJ databases">
        <title>Draft genome of Clostridium sulfidigenes 113A isolated from sediments associated with methane hydrate from Krishna Godavari basin.</title>
        <authorList>
            <person name="Honkalas V.S."/>
            <person name="Dabir A.P."/>
            <person name="Arora P."/>
            <person name="Dhakephalkar P.K."/>
        </authorList>
    </citation>
    <scope>NUCLEOTIDE SEQUENCE [LARGE SCALE GENOMIC DNA]</scope>
    <source>
        <strain evidence="3 4">113A</strain>
    </source>
</reference>
<feature type="coiled-coil region" evidence="1">
    <location>
        <begin position="78"/>
        <end position="106"/>
    </location>
</feature>
<protein>
    <recommendedName>
        <fullName evidence="5">DUF2178 domain-containing protein</fullName>
    </recommendedName>
</protein>
<keyword evidence="2" id="KW-0472">Membrane</keyword>
<evidence type="ECO:0000313" key="4">
    <source>
        <dbReference type="Proteomes" id="UP000028542"/>
    </source>
</evidence>
<feature type="transmembrane region" description="Helical" evidence="2">
    <location>
        <begin position="57"/>
        <end position="76"/>
    </location>
</feature>
<gene>
    <name evidence="3" type="ORF">IO99_11660</name>
</gene>
<evidence type="ECO:0000313" key="3">
    <source>
        <dbReference type="EMBL" id="KEZ86028.1"/>
    </source>
</evidence>
<dbReference type="RefSeq" id="WP_035133416.1">
    <property type="nucleotide sequence ID" value="NZ_JPMD01000027.1"/>
</dbReference>
<dbReference type="eggNOG" id="ENOG5033DC4">
    <property type="taxonomic scope" value="Bacteria"/>
</dbReference>
<keyword evidence="1" id="KW-0175">Coiled coil</keyword>
<name>A0A084JAP4_9CLOT</name>
<accession>A0A084JAP4</accession>
<dbReference type="Proteomes" id="UP000028542">
    <property type="component" value="Unassembled WGS sequence"/>
</dbReference>
<evidence type="ECO:0008006" key="5">
    <source>
        <dbReference type="Google" id="ProtNLM"/>
    </source>
</evidence>
<dbReference type="EMBL" id="JPMD01000027">
    <property type="protein sequence ID" value="KEZ86028.1"/>
    <property type="molecule type" value="Genomic_DNA"/>
</dbReference>
<evidence type="ECO:0000256" key="1">
    <source>
        <dbReference type="SAM" id="Coils"/>
    </source>
</evidence>
<feature type="transmembrane region" description="Helical" evidence="2">
    <location>
        <begin position="135"/>
        <end position="155"/>
    </location>
</feature>
<keyword evidence="4" id="KW-1185">Reference proteome</keyword>
<evidence type="ECO:0000256" key="2">
    <source>
        <dbReference type="SAM" id="Phobius"/>
    </source>
</evidence>
<keyword evidence="2" id="KW-1133">Transmembrane helix</keyword>
<feature type="transmembrane region" description="Helical" evidence="2">
    <location>
        <begin position="26"/>
        <end position="45"/>
    </location>
</feature>
<keyword evidence="2" id="KW-0812">Transmembrane</keyword>
<feature type="transmembrane region" description="Helical" evidence="2">
    <location>
        <begin position="108"/>
        <end position="129"/>
    </location>
</feature>
<sequence length="159" mass="18169">MLLKAIISNATTDKDYKKVLEKRISLLYIVIILGVATLAISFVFSSGKYDYLPDFLSGFYTGIGASLITIGLIFIIKIKKLLKDEKKLKEKRLEEQDERNQLITQKSLYSAAIIINILAYIGLMISGIFNLAVFWTLWTVLIIFMVIFVILQVYYSKKL</sequence>
<dbReference type="STRING" id="318464.IO99_11660"/>
<dbReference type="AlphaFoldDB" id="A0A084JAP4"/>
<organism evidence="3 4">
    <name type="scientific">Clostridium sulfidigenes</name>
    <dbReference type="NCBI Taxonomy" id="318464"/>
    <lineage>
        <taxon>Bacteria</taxon>
        <taxon>Bacillati</taxon>
        <taxon>Bacillota</taxon>
        <taxon>Clostridia</taxon>
        <taxon>Eubacteriales</taxon>
        <taxon>Clostridiaceae</taxon>
        <taxon>Clostridium</taxon>
    </lineage>
</organism>
<comment type="caution">
    <text evidence="3">The sequence shown here is derived from an EMBL/GenBank/DDBJ whole genome shotgun (WGS) entry which is preliminary data.</text>
</comment>